<keyword evidence="1" id="KW-0143">Chaperone</keyword>
<feature type="domain" description="J" evidence="2">
    <location>
        <begin position="132"/>
        <end position="187"/>
    </location>
</feature>
<name>A0A545T715_9GAMM</name>
<comment type="caution">
    <text evidence="3">The sequence shown here is derived from an EMBL/GenBank/DDBJ whole genome shotgun (WGS) entry which is preliminary data.</text>
</comment>
<dbReference type="OrthoDB" id="581986at2"/>
<evidence type="ECO:0000256" key="1">
    <source>
        <dbReference type="ARBA" id="ARBA00023186"/>
    </source>
</evidence>
<dbReference type="Pfam" id="PF00226">
    <property type="entry name" value="DnaJ"/>
    <property type="match status" value="1"/>
</dbReference>
<evidence type="ECO:0000313" key="3">
    <source>
        <dbReference type="EMBL" id="TQV72975.1"/>
    </source>
</evidence>
<gene>
    <name evidence="3" type="ORF">FLL45_16055</name>
</gene>
<keyword evidence="4" id="KW-1185">Reference proteome</keyword>
<reference evidence="3 4" key="1">
    <citation type="submission" date="2019-06" db="EMBL/GenBank/DDBJ databases">
        <title>Draft genome of Aliikangiella marina GYP-15.</title>
        <authorList>
            <person name="Wang G."/>
        </authorList>
    </citation>
    <scope>NUCLEOTIDE SEQUENCE [LARGE SCALE GENOMIC DNA]</scope>
    <source>
        <strain evidence="3 4">GYP-15</strain>
    </source>
</reference>
<dbReference type="Pfam" id="PF12339">
    <property type="entry name" value="DNAJ_related"/>
    <property type="match status" value="1"/>
</dbReference>
<proteinExistence type="predicted"/>
<sequence>MDYSKVIADYIFAQDGVTQEYPLLKHLEKEHPKFFETLGLRPSLYQKHFLLFHHLYRLSDEFAKKNLRLLISPLEIRVMAFQSDESKKAVNETDGLRQFYTEIKNLDLSAEEIAEMQKVFWQKYLALDEKAKSIQILGLEGDSDLNILKVKKRFNELAQQHHPDKGGDSKHFMEIKNAYEQLKKLLT</sequence>
<dbReference type="EMBL" id="VIKR01000004">
    <property type="protein sequence ID" value="TQV72975.1"/>
    <property type="molecule type" value="Genomic_DNA"/>
</dbReference>
<evidence type="ECO:0000259" key="2">
    <source>
        <dbReference type="PROSITE" id="PS50076"/>
    </source>
</evidence>
<dbReference type="Gene3D" id="1.10.287.110">
    <property type="entry name" value="DnaJ domain"/>
    <property type="match status" value="1"/>
</dbReference>
<accession>A0A545T715</accession>
<organism evidence="3 4">
    <name type="scientific">Aliikangiella marina</name>
    <dbReference type="NCBI Taxonomy" id="1712262"/>
    <lineage>
        <taxon>Bacteria</taxon>
        <taxon>Pseudomonadati</taxon>
        <taxon>Pseudomonadota</taxon>
        <taxon>Gammaproteobacteria</taxon>
        <taxon>Oceanospirillales</taxon>
        <taxon>Pleioneaceae</taxon>
        <taxon>Aliikangiella</taxon>
    </lineage>
</organism>
<evidence type="ECO:0000313" key="4">
    <source>
        <dbReference type="Proteomes" id="UP000317839"/>
    </source>
</evidence>
<protein>
    <recommendedName>
        <fullName evidence="2">J domain-containing protein</fullName>
    </recommendedName>
</protein>
<dbReference type="AlphaFoldDB" id="A0A545T715"/>
<dbReference type="InterPro" id="IPR021059">
    <property type="entry name" value="DnaJ-related_N"/>
</dbReference>
<dbReference type="PROSITE" id="PS50076">
    <property type="entry name" value="DNAJ_2"/>
    <property type="match status" value="1"/>
</dbReference>
<dbReference type="CDD" id="cd06257">
    <property type="entry name" value="DnaJ"/>
    <property type="match status" value="1"/>
</dbReference>
<dbReference type="RefSeq" id="WP_142943113.1">
    <property type="nucleotide sequence ID" value="NZ_VIKR01000004.1"/>
</dbReference>
<dbReference type="Proteomes" id="UP000317839">
    <property type="component" value="Unassembled WGS sequence"/>
</dbReference>
<dbReference type="InterPro" id="IPR036869">
    <property type="entry name" value="J_dom_sf"/>
</dbReference>
<dbReference type="SUPFAM" id="SSF46565">
    <property type="entry name" value="Chaperone J-domain"/>
    <property type="match status" value="1"/>
</dbReference>
<dbReference type="InterPro" id="IPR001623">
    <property type="entry name" value="DnaJ_domain"/>
</dbReference>